<feature type="domain" description="GYF" evidence="2">
    <location>
        <begin position="315"/>
        <end position="374"/>
    </location>
</feature>
<dbReference type="Gene3D" id="3.30.1490.40">
    <property type="match status" value="2"/>
</dbReference>
<dbReference type="PANTHER" id="PTHR46992">
    <property type="entry name" value="GYF DOMAIN-CONTAINING PROTEIN"/>
    <property type="match status" value="1"/>
</dbReference>
<dbReference type="InterPro" id="IPR035445">
    <property type="entry name" value="GYF-like_dom_sf"/>
</dbReference>
<name>A0AAV1I3Z9_9CHLO</name>
<feature type="compositionally biased region" description="Polar residues" evidence="1">
    <location>
        <begin position="1000"/>
        <end position="1011"/>
    </location>
</feature>
<feature type="compositionally biased region" description="Low complexity" evidence="1">
    <location>
        <begin position="486"/>
        <end position="497"/>
    </location>
</feature>
<comment type="caution">
    <text evidence="3">The sequence shown here is derived from an EMBL/GenBank/DDBJ whole genome shotgun (WGS) entry which is preliminary data.</text>
</comment>
<feature type="region of interest" description="Disordered" evidence="1">
    <location>
        <begin position="822"/>
        <end position="1191"/>
    </location>
</feature>
<accession>A0AAV1I3Z9</accession>
<feature type="compositionally biased region" description="Low complexity" evidence="1">
    <location>
        <begin position="1093"/>
        <end position="1113"/>
    </location>
</feature>
<keyword evidence="4" id="KW-1185">Reference proteome</keyword>
<dbReference type="Pfam" id="PF02213">
    <property type="entry name" value="GYF"/>
    <property type="match status" value="2"/>
</dbReference>
<evidence type="ECO:0000313" key="3">
    <source>
        <dbReference type="EMBL" id="CAK0781078.1"/>
    </source>
</evidence>
<feature type="compositionally biased region" description="Polar residues" evidence="1">
    <location>
        <begin position="1021"/>
        <end position="1039"/>
    </location>
</feature>
<evidence type="ECO:0000259" key="2">
    <source>
        <dbReference type="PROSITE" id="PS50829"/>
    </source>
</evidence>
<feature type="domain" description="GYF" evidence="2">
    <location>
        <begin position="103"/>
        <end position="151"/>
    </location>
</feature>
<feature type="compositionally biased region" description="Basic and acidic residues" evidence="1">
    <location>
        <begin position="943"/>
        <end position="960"/>
    </location>
</feature>
<feature type="compositionally biased region" description="Basic and acidic residues" evidence="1">
    <location>
        <begin position="60"/>
        <end position="87"/>
    </location>
</feature>
<gene>
    <name evidence="3" type="ORF">CVIRNUC_005279</name>
</gene>
<organism evidence="3 4">
    <name type="scientific">Coccomyxa viridis</name>
    <dbReference type="NCBI Taxonomy" id="1274662"/>
    <lineage>
        <taxon>Eukaryota</taxon>
        <taxon>Viridiplantae</taxon>
        <taxon>Chlorophyta</taxon>
        <taxon>core chlorophytes</taxon>
        <taxon>Trebouxiophyceae</taxon>
        <taxon>Trebouxiophyceae incertae sedis</taxon>
        <taxon>Coccomyxaceae</taxon>
        <taxon>Coccomyxa</taxon>
    </lineage>
</organism>
<feature type="compositionally biased region" description="Low complexity" evidence="1">
    <location>
        <begin position="963"/>
        <end position="980"/>
    </location>
</feature>
<dbReference type="SUPFAM" id="SSF55277">
    <property type="entry name" value="GYF domain"/>
    <property type="match status" value="2"/>
</dbReference>
<feature type="compositionally biased region" description="Basic and acidic residues" evidence="1">
    <location>
        <begin position="1114"/>
        <end position="1126"/>
    </location>
</feature>
<feature type="region of interest" description="Disordered" evidence="1">
    <location>
        <begin position="485"/>
        <end position="711"/>
    </location>
</feature>
<feature type="compositionally biased region" description="Polar residues" evidence="1">
    <location>
        <begin position="599"/>
        <end position="612"/>
    </location>
</feature>
<evidence type="ECO:0000256" key="1">
    <source>
        <dbReference type="SAM" id="MobiDB-lite"/>
    </source>
</evidence>
<feature type="compositionally biased region" description="Low complexity" evidence="1">
    <location>
        <begin position="515"/>
        <end position="534"/>
    </location>
</feature>
<feature type="compositionally biased region" description="Low complexity" evidence="1">
    <location>
        <begin position="846"/>
        <end position="855"/>
    </location>
</feature>
<dbReference type="AlphaFoldDB" id="A0AAV1I3Z9"/>
<dbReference type="EMBL" id="CAUYUE010000006">
    <property type="protein sequence ID" value="CAK0781078.1"/>
    <property type="molecule type" value="Genomic_DNA"/>
</dbReference>
<feature type="compositionally biased region" description="Basic and acidic residues" evidence="1">
    <location>
        <begin position="269"/>
        <end position="278"/>
    </location>
</feature>
<protein>
    <recommendedName>
        <fullName evidence="2">GYF domain-containing protein</fullName>
    </recommendedName>
</protein>
<feature type="compositionally biased region" description="Low complexity" evidence="1">
    <location>
        <begin position="786"/>
        <end position="809"/>
    </location>
</feature>
<feature type="compositionally biased region" description="Low complexity" evidence="1">
    <location>
        <begin position="868"/>
        <end position="888"/>
    </location>
</feature>
<proteinExistence type="predicted"/>
<dbReference type="PROSITE" id="PS50829">
    <property type="entry name" value="GYF"/>
    <property type="match status" value="2"/>
</dbReference>
<feature type="compositionally biased region" description="Basic and acidic residues" evidence="1">
    <location>
        <begin position="1162"/>
        <end position="1172"/>
    </location>
</feature>
<dbReference type="InterPro" id="IPR003169">
    <property type="entry name" value="GYF"/>
</dbReference>
<dbReference type="SMART" id="SM00444">
    <property type="entry name" value="GYF"/>
    <property type="match status" value="2"/>
</dbReference>
<feature type="region of interest" description="Disordered" evidence="1">
    <location>
        <begin position="416"/>
        <end position="461"/>
    </location>
</feature>
<feature type="compositionally biased region" description="Polar residues" evidence="1">
    <location>
        <begin position="1127"/>
        <end position="1142"/>
    </location>
</feature>
<feature type="region of interest" description="Disordered" evidence="1">
    <location>
        <begin position="158"/>
        <end position="295"/>
    </location>
</feature>
<feature type="compositionally biased region" description="Low complexity" evidence="1">
    <location>
        <begin position="694"/>
        <end position="708"/>
    </location>
</feature>
<reference evidence="3 4" key="1">
    <citation type="submission" date="2023-10" db="EMBL/GenBank/DDBJ databases">
        <authorList>
            <person name="Maclean D."/>
            <person name="Macfadyen A."/>
        </authorList>
    </citation>
    <scope>NUCLEOTIDE SEQUENCE [LARGE SCALE GENOMIC DNA]</scope>
</reference>
<feature type="compositionally biased region" description="Polar residues" evidence="1">
    <location>
        <begin position="452"/>
        <end position="461"/>
    </location>
</feature>
<dbReference type="PANTHER" id="PTHR46992:SF1">
    <property type="entry name" value="GYF DOMAIN-CONTAINING PROTEIN"/>
    <property type="match status" value="1"/>
</dbReference>
<evidence type="ECO:0000313" key="4">
    <source>
        <dbReference type="Proteomes" id="UP001314263"/>
    </source>
</evidence>
<feature type="region of interest" description="Disordered" evidence="1">
    <location>
        <begin position="1"/>
        <end position="120"/>
    </location>
</feature>
<feature type="region of interest" description="Disordered" evidence="1">
    <location>
        <begin position="747"/>
        <end position="809"/>
    </location>
</feature>
<dbReference type="Proteomes" id="UP001314263">
    <property type="component" value="Unassembled WGS sequence"/>
</dbReference>
<sequence>MRSAAFFDDDARRKTGGGRRSGSRPVLPEYDDPADGGRPGRRAPDAEAESPVSRPSNWFLHDDRDLQAEGGPERMGDQGLNRRDSRRGPRVQPASGTPRFSRPTEWEYVDPKGATQGPFSSKEVLKWADAGFFTPDQQVRPAGELRFSSLRAVMRQLQQEVKGPSAELQPQRTGRGGSIAVQEDASYRRPRPSRTMEQAPDGSYKGHPADALLSPEEVGSRRDGLEAGAGRGDGRRRGQSGPGGRYPGREADMGQGRRGGRGGYGEGAARPDRADRRQAAAASQPGAEPEGPKLPHSLKIAQRLFTGEASLATEEPVWRYVDPSGQTQGPFPAHNMLEWYRRGLLNDMTLQTCGAERKVAPPDFPQPEHYRPLGTLLQGIKRGQRFHPLTVADIRSQESGQYVPFGRALREAKLPTAGAEEVQTPARSESLPKRQAPSARGRNRSQGPARISPSTEDPQRVSMQLTHGATEAEGIRVALSMGHPPAAQAEGTAAGEAAAERAEGAPQTPRKSDSAAAAAQEGAEAEPGPLAAGPHGIGSAPKEDDAPVLAPASQLGPGFVATPEKPAATEEAPKPSLLSGEAPDSGSDAAAVHRDAETEGSSMQEGTAQPDVQSIDEAAVAPQVIATEEPASVTGTKAAAAKQTPEEASQPDEKASLEPEPEPEPEQAPFSSLHVASAPSKALDAAEKGESPMAPAAGAADEGAFTHAIPDAKAVEQAQSVLEDNVKAMEAATDDTADTLEAGLNAKAASAADTQDKAAEQAGGHSESLASGVAPAAGDAPRITAEHGGSAGSASAGAAAAAAAPATGAPEEALVALGGFSGLTRSDESAGDARAPVPAITSPELQGTAAAGQEEAAPDTTATEPHLAQPAGEAAAADKAAEPATGDAELLGVAGAGEKGAHNLETAGKSEAQMPPPMGQATGAKKATEPAVGDLELLGVARAGEKNSHSEEAQAARKPESQAAMPAIEGAAAEKAAEPATGDIEILGVAGAGDEGAHSTKAQAAGQSDATTLPPGEGSGNAYQTSKHATDTSASSELNGRQGAAKETSASSPAEARAVADITQAAAQTPGDAKAAEPAEDSLEFLGAAKATDAASEPVAPAPAAVDTHAAAAEGKDAEPSSERDTFTSASPRLGDSVSQDPASHAEAQGASPAAEGMPHQEGGEHGKKEHGSLFASARAFFKRKEADGKH</sequence>